<organism evidence="1 2">
    <name type="scientific">Bos mutus</name>
    <name type="common">wild yak</name>
    <dbReference type="NCBI Taxonomy" id="72004"/>
    <lineage>
        <taxon>Eukaryota</taxon>
        <taxon>Metazoa</taxon>
        <taxon>Chordata</taxon>
        <taxon>Craniata</taxon>
        <taxon>Vertebrata</taxon>
        <taxon>Euteleostomi</taxon>
        <taxon>Mammalia</taxon>
        <taxon>Eutheria</taxon>
        <taxon>Laurasiatheria</taxon>
        <taxon>Artiodactyla</taxon>
        <taxon>Ruminantia</taxon>
        <taxon>Pecora</taxon>
        <taxon>Bovidae</taxon>
        <taxon>Bovinae</taxon>
        <taxon>Bos</taxon>
    </lineage>
</organism>
<accession>A0A6B0RQ46</accession>
<dbReference type="AlphaFoldDB" id="A0A6B0RQ46"/>
<evidence type="ECO:0000313" key="1">
    <source>
        <dbReference type="EMBL" id="MXQ90134.1"/>
    </source>
</evidence>
<comment type="caution">
    <text evidence="1">The sequence shown here is derived from an EMBL/GenBank/DDBJ whole genome shotgun (WGS) entry which is preliminary data.</text>
</comment>
<sequence>MTALDDACQLAAGDISPRSRLHEVRLPHQERQWLWGKEPCGQHMAIGVRLRPQILLSSNGLSSPLLVIQSGEYVKTIDTIKIVEKGQSVRIRGDMQYVALKTIVMKVREAALGEPSTGAQWGSHQVRGKKPFGANSHGLSYCPPDVRPLDSSLLVPEILGGSSHSAGGGSLAL</sequence>
<protein>
    <submittedName>
        <fullName evidence="1">Uncharacterized protein</fullName>
    </submittedName>
</protein>
<evidence type="ECO:0000313" key="2">
    <source>
        <dbReference type="Proteomes" id="UP000322234"/>
    </source>
</evidence>
<reference evidence="1" key="1">
    <citation type="submission" date="2019-10" db="EMBL/GenBank/DDBJ databases">
        <title>The sequence and de novo assembly of the wild yak genome.</title>
        <authorList>
            <person name="Liu Y."/>
        </authorList>
    </citation>
    <scope>NUCLEOTIDE SEQUENCE [LARGE SCALE GENOMIC DNA]</scope>
    <source>
        <strain evidence="1">WY2019</strain>
    </source>
</reference>
<name>A0A6B0RQ46_9CETA</name>
<dbReference type="Proteomes" id="UP000322234">
    <property type="component" value="Unassembled WGS sequence"/>
</dbReference>
<keyword evidence="2" id="KW-1185">Reference proteome</keyword>
<dbReference type="EMBL" id="VBQZ03000061">
    <property type="protein sequence ID" value="MXQ90134.1"/>
    <property type="molecule type" value="Genomic_DNA"/>
</dbReference>
<gene>
    <name evidence="1" type="ORF">E5288_WYG017396</name>
</gene>
<proteinExistence type="predicted"/>